<protein>
    <submittedName>
        <fullName evidence="1">Uncharacterized protein</fullName>
    </submittedName>
</protein>
<reference evidence="2" key="1">
    <citation type="journal article" date="2023" name="Commun. Biol.">
        <title>Genome analysis of Parmales, the sister group of diatoms, reveals the evolutionary specialization of diatoms from phago-mixotrophs to photoautotrophs.</title>
        <authorList>
            <person name="Ban H."/>
            <person name="Sato S."/>
            <person name="Yoshikawa S."/>
            <person name="Yamada K."/>
            <person name="Nakamura Y."/>
            <person name="Ichinomiya M."/>
            <person name="Sato N."/>
            <person name="Blanc-Mathieu R."/>
            <person name="Endo H."/>
            <person name="Kuwata A."/>
            <person name="Ogata H."/>
        </authorList>
    </citation>
    <scope>NUCLEOTIDE SEQUENCE [LARGE SCALE GENOMIC DNA]</scope>
</reference>
<dbReference type="GO" id="GO:0004722">
    <property type="term" value="F:protein serine/threonine phosphatase activity"/>
    <property type="evidence" value="ECO:0007669"/>
    <property type="project" value="InterPro"/>
</dbReference>
<evidence type="ECO:0000313" key="1">
    <source>
        <dbReference type="EMBL" id="GMI45440.1"/>
    </source>
</evidence>
<dbReference type="SUPFAM" id="SSF56300">
    <property type="entry name" value="Metallo-dependent phosphatases"/>
    <property type="match status" value="1"/>
</dbReference>
<dbReference type="Gene3D" id="3.60.21.10">
    <property type="match status" value="1"/>
</dbReference>
<dbReference type="EMBL" id="BRYA01000247">
    <property type="protein sequence ID" value="GMI45440.1"/>
    <property type="molecule type" value="Genomic_DNA"/>
</dbReference>
<dbReference type="Proteomes" id="UP001165065">
    <property type="component" value="Unassembled WGS sequence"/>
</dbReference>
<organism evidence="1 2">
    <name type="scientific">Triparma columacea</name>
    <dbReference type="NCBI Taxonomy" id="722753"/>
    <lineage>
        <taxon>Eukaryota</taxon>
        <taxon>Sar</taxon>
        <taxon>Stramenopiles</taxon>
        <taxon>Ochrophyta</taxon>
        <taxon>Bolidophyceae</taxon>
        <taxon>Parmales</taxon>
        <taxon>Triparmaceae</taxon>
        <taxon>Triparma</taxon>
    </lineage>
</organism>
<sequence length="91" mass="9969">MGRKVAPIDTLDQIRVVDRKQEVPPDGPMCDLMWSDPEEIVWLGPTEHVMVTPLREKEGGMGDKAGGLRAGIDAARIMGMQGKRGGGWRGR</sequence>
<accession>A0A9W7GHW5</accession>
<dbReference type="PANTHER" id="PTHR45619">
    <property type="entry name" value="SERINE/THREONINE-PROTEIN PHOSPHATASE PP2A-RELATED"/>
    <property type="match status" value="1"/>
</dbReference>
<dbReference type="InterPro" id="IPR047129">
    <property type="entry name" value="PPA2-like"/>
</dbReference>
<dbReference type="OrthoDB" id="1930084at2759"/>
<gene>
    <name evidence="1" type="ORF">TrCOL_g13572</name>
</gene>
<evidence type="ECO:0000313" key="2">
    <source>
        <dbReference type="Proteomes" id="UP001165065"/>
    </source>
</evidence>
<comment type="caution">
    <text evidence="1">The sequence shown here is derived from an EMBL/GenBank/DDBJ whole genome shotgun (WGS) entry which is preliminary data.</text>
</comment>
<name>A0A9W7GHW5_9STRA</name>
<dbReference type="AlphaFoldDB" id="A0A9W7GHW5"/>
<dbReference type="InterPro" id="IPR029052">
    <property type="entry name" value="Metallo-depent_PP-like"/>
</dbReference>
<keyword evidence="2" id="KW-1185">Reference proteome</keyword>
<proteinExistence type="predicted"/>